<dbReference type="InterPro" id="IPR008920">
    <property type="entry name" value="TF_FadR/GntR_C"/>
</dbReference>
<dbReference type="RefSeq" id="WP_047240821.1">
    <property type="nucleotide sequence ID" value="NZ_CP011541.1"/>
</dbReference>
<sequence length="229" mass="25099">MSMPMRPHAPLLETVLDHIGLDIVSGKIQTGDKFTLQTLCESFSISRTVARETMRALEHLGMVSSSRRVGITVLPKDQWSVFSESIIRWRLQVPTEREAQLKSLTELRIAVEPQAARITAIAASQKDALEMREIAAQMAELASQGNGATREYVNLNTNYHAMVLRCSGNEMFAALVPAISSVIAGEFDHGSFPDVPSAEVLDTYIALADAIFERNADAAAELTQKLLSL</sequence>
<dbReference type="Gene3D" id="1.20.120.530">
    <property type="entry name" value="GntR ligand-binding domain-like"/>
    <property type="match status" value="1"/>
</dbReference>
<dbReference type="Pfam" id="PF07729">
    <property type="entry name" value="FCD"/>
    <property type="match status" value="1"/>
</dbReference>
<dbReference type="Pfam" id="PF00392">
    <property type="entry name" value="GntR"/>
    <property type="match status" value="1"/>
</dbReference>
<keyword evidence="3" id="KW-0804">Transcription</keyword>
<dbReference type="OrthoDB" id="4164516at2"/>
<dbReference type="InterPro" id="IPR011711">
    <property type="entry name" value="GntR_C"/>
</dbReference>
<keyword evidence="2" id="KW-0238">DNA-binding</keyword>
<evidence type="ECO:0000313" key="6">
    <source>
        <dbReference type="Proteomes" id="UP000035368"/>
    </source>
</evidence>
<protein>
    <submittedName>
        <fullName evidence="5">Transcriptional regulator, GntR family</fullName>
    </submittedName>
</protein>
<dbReference type="InterPro" id="IPR036390">
    <property type="entry name" value="WH_DNA-bd_sf"/>
</dbReference>
<dbReference type="SMART" id="SM00345">
    <property type="entry name" value="HTH_GNTR"/>
    <property type="match status" value="1"/>
</dbReference>
<dbReference type="GO" id="GO:0003700">
    <property type="term" value="F:DNA-binding transcription factor activity"/>
    <property type="evidence" value="ECO:0007669"/>
    <property type="project" value="InterPro"/>
</dbReference>
<dbReference type="Gene3D" id="1.10.10.10">
    <property type="entry name" value="Winged helix-like DNA-binding domain superfamily/Winged helix DNA-binding domain"/>
    <property type="match status" value="1"/>
</dbReference>
<evidence type="ECO:0000259" key="4">
    <source>
        <dbReference type="PROSITE" id="PS50949"/>
    </source>
</evidence>
<evidence type="ECO:0000256" key="1">
    <source>
        <dbReference type="ARBA" id="ARBA00023015"/>
    </source>
</evidence>
<dbReference type="AlphaFoldDB" id="A0A0G3GWH0"/>
<keyword evidence="1" id="KW-0805">Transcription regulation</keyword>
<proteinExistence type="predicted"/>
<dbReference type="SMART" id="SM00895">
    <property type="entry name" value="FCD"/>
    <property type="match status" value="1"/>
</dbReference>
<organism evidence="5 6">
    <name type="scientific">Corynebacterium epidermidicanis</name>
    <dbReference type="NCBI Taxonomy" id="1050174"/>
    <lineage>
        <taxon>Bacteria</taxon>
        <taxon>Bacillati</taxon>
        <taxon>Actinomycetota</taxon>
        <taxon>Actinomycetes</taxon>
        <taxon>Mycobacteriales</taxon>
        <taxon>Corynebacteriaceae</taxon>
        <taxon>Corynebacterium</taxon>
    </lineage>
</organism>
<dbReference type="Proteomes" id="UP000035368">
    <property type="component" value="Chromosome"/>
</dbReference>
<dbReference type="EMBL" id="CP011541">
    <property type="protein sequence ID" value="AKK03873.1"/>
    <property type="molecule type" value="Genomic_DNA"/>
</dbReference>
<dbReference type="InterPro" id="IPR000524">
    <property type="entry name" value="Tscrpt_reg_HTH_GntR"/>
</dbReference>
<dbReference type="InterPro" id="IPR036388">
    <property type="entry name" value="WH-like_DNA-bd_sf"/>
</dbReference>
<dbReference type="GO" id="GO:0003677">
    <property type="term" value="F:DNA binding"/>
    <property type="evidence" value="ECO:0007669"/>
    <property type="project" value="UniProtKB-KW"/>
</dbReference>
<name>A0A0G3GWH0_9CORY</name>
<feature type="domain" description="HTH gntR-type" evidence="4">
    <location>
        <begin position="9"/>
        <end position="76"/>
    </location>
</feature>
<dbReference type="PATRIC" id="fig|1050174.4.peg.2054"/>
<dbReference type="PANTHER" id="PTHR43537">
    <property type="entry name" value="TRANSCRIPTIONAL REGULATOR, GNTR FAMILY"/>
    <property type="match status" value="1"/>
</dbReference>
<evidence type="ECO:0000256" key="2">
    <source>
        <dbReference type="ARBA" id="ARBA00023125"/>
    </source>
</evidence>
<dbReference type="PROSITE" id="PS50949">
    <property type="entry name" value="HTH_GNTR"/>
    <property type="match status" value="1"/>
</dbReference>
<reference evidence="5 6" key="1">
    <citation type="submission" date="2015-05" db="EMBL/GenBank/DDBJ databases">
        <title>Complete genome sequence of Corynebacterium epidermidicanis DSM 45586, isolated from the skin of a dog suffering from pruritus.</title>
        <authorList>
            <person name="Ruckert C."/>
            <person name="Albersmeier A."/>
            <person name="Winkler A."/>
            <person name="Tauch A."/>
        </authorList>
    </citation>
    <scope>NUCLEOTIDE SEQUENCE [LARGE SCALE GENOMIC DNA]</scope>
    <source>
        <strain evidence="5 6">DSM 45586</strain>
    </source>
</reference>
<dbReference type="KEGG" id="cei:CEPID_10170"/>
<dbReference type="PANTHER" id="PTHR43537:SF44">
    <property type="entry name" value="GNTR FAMILY REGULATORY PROTEIN"/>
    <property type="match status" value="1"/>
</dbReference>
<keyword evidence="6" id="KW-1185">Reference proteome</keyword>
<accession>A0A0G3GWH0</accession>
<dbReference type="STRING" id="1050174.CEPID_10170"/>
<evidence type="ECO:0000313" key="5">
    <source>
        <dbReference type="EMBL" id="AKK03873.1"/>
    </source>
</evidence>
<dbReference type="SUPFAM" id="SSF48008">
    <property type="entry name" value="GntR ligand-binding domain-like"/>
    <property type="match status" value="1"/>
</dbReference>
<evidence type="ECO:0000256" key="3">
    <source>
        <dbReference type="ARBA" id="ARBA00023163"/>
    </source>
</evidence>
<dbReference type="SUPFAM" id="SSF46785">
    <property type="entry name" value="Winged helix' DNA-binding domain"/>
    <property type="match status" value="1"/>
</dbReference>
<gene>
    <name evidence="5" type="ORF">CEPID_10170</name>
</gene>